<feature type="non-terminal residue" evidence="1">
    <location>
        <position position="1"/>
    </location>
</feature>
<dbReference type="Gene3D" id="3.90.640.20">
    <property type="entry name" value="Heat-shock cognate protein, ATPase"/>
    <property type="match status" value="1"/>
</dbReference>
<proteinExistence type="predicted"/>
<protein>
    <recommendedName>
        <fullName evidence="2">DUF3298 domain-containing protein</fullName>
    </recommendedName>
</protein>
<reference evidence="1" key="1">
    <citation type="journal article" date="2013" name="PLoS ONE">
        <title>Metagenomic insights into the carbohydrate-active enzymes carried by the microorganisms adhering to solid digesta in the rumen of cows.</title>
        <authorList>
            <person name="Wang L."/>
            <person name="Hatem A."/>
            <person name="Catalyurek U.V."/>
            <person name="Morrison M."/>
            <person name="Yu Z."/>
        </authorList>
    </citation>
    <scope>NUCLEOTIDE SEQUENCE</scope>
</reference>
<name>W0FIZ7_9BACT</name>
<sequence length="84" mass="9611">KQTEKASLIVRSLVMDQIRKNPDGIPFYEDLSEEDLLYAFSPEEDFYLDEYGDPVFFVAPGTIADESLGYLTFPVPLEDIEDEL</sequence>
<evidence type="ECO:0000313" key="1">
    <source>
        <dbReference type="EMBL" id="AHF24813.1"/>
    </source>
</evidence>
<dbReference type="InterPro" id="IPR037126">
    <property type="entry name" value="PdaC/RsiV-like_sf"/>
</dbReference>
<organism evidence="1">
    <name type="scientific">uncultured bacterium Contig2</name>
    <dbReference type="NCBI Taxonomy" id="1393529"/>
    <lineage>
        <taxon>Bacteria</taxon>
        <taxon>environmental samples</taxon>
    </lineage>
</organism>
<dbReference type="EMBL" id="KC246807">
    <property type="protein sequence ID" value="AHF24813.1"/>
    <property type="molecule type" value="Genomic_DNA"/>
</dbReference>
<accession>W0FIZ7</accession>
<evidence type="ECO:0008006" key="2">
    <source>
        <dbReference type="Google" id="ProtNLM"/>
    </source>
</evidence>
<dbReference type="AlphaFoldDB" id="W0FIZ7"/>